<dbReference type="InterPro" id="IPR036873">
    <property type="entry name" value="Rhodanese-like_dom_sf"/>
</dbReference>
<protein>
    <recommendedName>
        <fullName evidence="2">Rhodanese domain-containing protein</fullName>
    </recommendedName>
</protein>
<evidence type="ECO:0000313" key="4">
    <source>
        <dbReference type="Proteomes" id="UP000031167"/>
    </source>
</evidence>
<dbReference type="PROSITE" id="PS50206">
    <property type="entry name" value="RHODANESE_3"/>
    <property type="match status" value="1"/>
</dbReference>
<dbReference type="EMBL" id="JWTA01000002">
    <property type="protein sequence ID" value="KIC64730.1"/>
    <property type="molecule type" value="Genomic_DNA"/>
</dbReference>
<comment type="caution">
    <text evidence="3">The sequence shown here is derived from an EMBL/GenBank/DDBJ whole genome shotgun (WGS) entry which is preliminary data.</text>
</comment>
<reference evidence="3 4" key="1">
    <citation type="submission" date="2014-12" db="EMBL/GenBank/DDBJ databases">
        <title>Genome sequencing of Chryseobacterium taiwanense TPW19.</title>
        <authorList>
            <person name="Tan P.W."/>
            <person name="Chan K.-G."/>
        </authorList>
    </citation>
    <scope>NUCLEOTIDE SEQUENCE [LARGE SCALE GENOMIC DNA]</scope>
    <source>
        <strain evidence="3 4">TPW19</strain>
    </source>
</reference>
<organism evidence="3 4">
    <name type="scientific">Chryseobacterium taiwanense</name>
    <dbReference type="NCBI Taxonomy" id="363331"/>
    <lineage>
        <taxon>Bacteria</taxon>
        <taxon>Pseudomonadati</taxon>
        <taxon>Bacteroidota</taxon>
        <taxon>Flavobacteriia</taxon>
        <taxon>Flavobacteriales</taxon>
        <taxon>Weeksellaceae</taxon>
        <taxon>Chryseobacterium group</taxon>
        <taxon>Chryseobacterium</taxon>
    </lineage>
</organism>
<feature type="domain" description="Rhodanese" evidence="2">
    <location>
        <begin position="75"/>
        <end position="144"/>
    </location>
</feature>
<sequence length="144" mass="16345">MKKIMFLWAMMMCFSGFLKAQTQSVPWSADQVMAPDILAAKIVKKQTKNILILSVGPSAVVKGSVDMGMANDPQNLEKLKDYVRKLDKNKEIIVYCGCCPYDRCPNIRPAFNTLVEMGFKKVKILDLPKNVKTNWIDHDYPTND</sequence>
<keyword evidence="1" id="KW-0732">Signal</keyword>
<proteinExistence type="predicted"/>
<dbReference type="Gene3D" id="3.40.250.10">
    <property type="entry name" value="Rhodanese-like domain"/>
    <property type="match status" value="1"/>
</dbReference>
<dbReference type="RefSeq" id="WP_039364650.1">
    <property type="nucleotide sequence ID" value="NZ_JWTA01000002.1"/>
</dbReference>
<dbReference type="Proteomes" id="UP000031167">
    <property type="component" value="Unassembled WGS sequence"/>
</dbReference>
<keyword evidence="4" id="KW-1185">Reference proteome</keyword>
<dbReference type="InterPro" id="IPR001763">
    <property type="entry name" value="Rhodanese-like_dom"/>
</dbReference>
<feature type="chain" id="PRO_5002101082" description="Rhodanese domain-containing protein" evidence="1">
    <location>
        <begin position="21"/>
        <end position="144"/>
    </location>
</feature>
<evidence type="ECO:0000313" key="3">
    <source>
        <dbReference type="EMBL" id="KIC64730.1"/>
    </source>
</evidence>
<feature type="signal peptide" evidence="1">
    <location>
        <begin position="1"/>
        <end position="20"/>
    </location>
</feature>
<gene>
    <name evidence="3" type="ORF">RM51_02095</name>
</gene>
<dbReference type="SUPFAM" id="SSF52821">
    <property type="entry name" value="Rhodanese/Cell cycle control phosphatase"/>
    <property type="match status" value="1"/>
</dbReference>
<evidence type="ECO:0000259" key="2">
    <source>
        <dbReference type="PROSITE" id="PS50206"/>
    </source>
</evidence>
<evidence type="ECO:0000256" key="1">
    <source>
        <dbReference type="SAM" id="SignalP"/>
    </source>
</evidence>
<name>A0A0B4DJZ9_9FLAO</name>
<dbReference type="OrthoDB" id="760650at2"/>
<dbReference type="STRING" id="363331.RM51_02095"/>
<dbReference type="AlphaFoldDB" id="A0A0B4DJZ9"/>
<accession>A0A0B4DJZ9</accession>